<organism evidence="1 2">
    <name type="scientific">Heyndrickxia coagulans</name>
    <name type="common">Weizmannia coagulans</name>
    <dbReference type="NCBI Taxonomy" id="1398"/>
    <lineage>
        <taxon>Bacteria</taxon>
        <taxon>Bacillati</taxon>
        <taxon>Bacillota</taxon>
        <taxon>Bacilli</taxon>
        <taxon>Bacillales</taxon>
        <taxon>Bacillaceae</taxon>
        <taxon>Heyndrickxia</taxon>
    </lineage>
</organism>
<dbReference type="EMBL" id="LQYG01000032">
    <property type="protein sequence ID" value="KYC64166.1"/>
    <property type="molecule type" value="Genomic_DNA"/>
</dbReference>
<name>A0A150K413_HEYCO</name>
<accession>A0A150K413</accession>
<comment type="caution">
    <text evidence="1">The sequence shown here is derived from an EMBL/GenBank/DDBJ whole genome shotgun (WGS) entry which is preliminary data.</text>
</comment>
<gene>
    <name evidence="1" type="ORF">B4098_2774</name>
</gene>
<evidence type="ECO:0000313" key="2">
    <source>
        <dbReference type="Proteomes" id="UP000075288"/>
    </source>
</evidence>
<dbReference type="Proteomes" id="UP000075288">
    <property type="component" value="Unassembled WGS sequence"/>
</dbReference>
<dbReference type="AlphaFoldDB" id="A0A150K413"/>
<protein>
    <submittedName>
        <fullName evidence="1">Uncharacterized protein</fullName>
    </submittedName>
</protein>
<sequence>MPEIGRASPEGWKRTGRCQLLIEKTVCTRAQTFGVPEAEL</sequence>
<dbReference type="PATRIC" id="fig|1398.26.peg.2257"/>
<reference evidence="1 2" key="1">
    <citation type="submission" date="2016-01" db="EMBL/GenBank/DDBJ databases">
        <title>Genome Sequences of Twelve Sporeforming Bacillus Species Isolated from Foods.</title>
        <authorList>
            <person name="Berendsen E.M."/>
            <person name="Wells-Bennik M.H."/>
            <person name="Krawcyk A.O."/>
            <person name="De Jong A."/>
            <person name="Holsappel S."/>
            <person name="Eijlander R.T."/>
            <person name="Kuipers O.P."/>
        </authorList>
    </citation>
    <scope>NUCLEOTIDE SEQUENCE [LARGE SCALE GENOMIC DNA]</scope>
    <source>
        <strain evidence="1 2">B4098</strain>
    </source>
</reference>
<evidence type="ECO:0000313" key="1">
    <source>
        <dbReference type="EMBL" id="KYC64166.1"/>
    </source>
</evidence>
<proteinExistence type="predicted"/>